<evidence type="ECO:0000313" key="2">
    <source>
        <dbReference type="Proteomes" id="UP001189429"/>
    </source>
</evidence>
<dbReference type="Proteomes" id="UP001189429">
    <property type="component" value="Unassembled WGS sequence"/>
</dbReference>
<organism evidence="1 2">
    <name type="scientific">Prorocentrum cordatum</name>
    <dbReference type="NCBI Taxonomy" id="2364126"/>
    <lineage>
        <taxon>Eukaryota</taxon>
        <taxon>Sar</taxon>
        <taxon>Alveolata</taxon>
        <taxon>Dinophyceae</taxon>
        <taxon>Prorocentrales</taxon>
        <taxon>Prorocentraceae</taxon>
        <taxon>Prorocentrum</taxon>
    </lineage>
</organism>
<proteinExistence type="predicted"/>
<accession>A0ABN9SNJ3</accession>
<comment type="caution">
    <text evidence="1">The sequence shown here is derived from an EMBL/GenBank/DDBJ whole genome shotgun (WGS) entry which is preliminary data.</text>
</comment>
<dbReference type="EMBL" id="CAUYUJ010012113">
    <property type="protein sequence ID" value="CAK0833300.1"/>
    <property type="molecule type" value="Genomic_DNA"/>
</dbReference>
<protein>
    <submittedName>
        <fullName evidence="1">Uncharacterized protein</fullName>
    </submittedName>
</protein>
<reference evidence="1" key="1">
    <citation type="submission" date="2023-10" db="EMBL/GenBank/DDBJ databases">
        <authorList>
            <person name="Chen Y."/>
            <person name="Shah S."/>
            <person name="Dougan E. K."/>
            <person name="Thang M."/>
            <person name="Chan C."/>
        </authorList>
    </citation>
    <scope>NUCLEOTIDE SEQUENCE [LARGE SCALE GENOMIC DNA]</scope>
</reference>
<gene>
    <name evidence="1" type="ORF">PCOR1329_LOCUS31037</name>
</gene>
<evidence type="ECO:0000313" key="1">
    <source>
        <dbReference type="EMBL" id="CAK0833300.1"/>
    </source>
</evidence>
<sequence length="423" mass="47908">MSSLTEQCPRVIMLQCDCFEHQVHLILLSGLEILDAMLKSCGYDSSVAKTTNVLRERAQDFCKVWSGIFTDKVKAKKKQMRMFPKCCSGRWGSVHEVEFRMMEAGGDNIHKFLNLVLTHRLHKLGDEEIDGAVCHIDIQALEQQAAYRRTMGRWHRDVLHVTKKSSFRSMMEMLYALREPLLHLSFILKKPVDEPTIATHGNQLQQLANGKAKLLALEFEAAAQGDQWRARVTSLMLEDHRDAVFFCKCAFRILLSSAAGIYRRVVLPLQEFPFKLLQLARNPSHADCFCRRRTASDLLGAHDRGVLDVSTKKFLNLYRESVQCAEDTGKCPSRVHRALETLGRAWQAHVRENERLNKQIGIVCDRAPNSTLELVSSRLQLEHYLGRALDPAPRHGKNARAAGQSRAFHEYALDIASGSFGAA</sequence>
<keyword evidence="2" id="KW-1185">Reference proteome</keyword>
<name>A0ABN9SNJ3_9DINO</name>